<keyword evidence="6" id="KW-1185">Reference proteome</keyword>
<keyword evidence="1" id="KW-0479">Metal-binding</keyword>
<dbReference type="Gene3D" id="3.30.830.10">
    <property type="entry name" value="Metalloenzyme, LuxS/M16 peptidase-like"/>
    <property type="match status" value="4"/>
</dbReference>
<dbReference type="PANTHER" id="PTHR43690">
    <property type="entry name" value="NARDILYSIN"/>
    <property type="match status" value="1"/>
</dbReference>
<evidence type="ECO:0000259" key="4">
    <source>
        <dbReference type="Pfam" id="PF05193"/>
    </source>
</evidence>
<dbReference type="InterPro" id="IPR011249">
    <property type="entry name" value="Metalloenz_LuxS/M16"/>
</dbReference>
<evidence type="ECO:0000313" key="6">
    <source>
        <dbReference type="Proteomes" id="UP001071777"/>
    </source>
</evidence>
<dbReference type="PANTHER" id="PTHR43690:SF18">
    <property type="entry name" value="INSULIN-DEGRADING ENZYME-RELATED"/>
    <property type="match status" value="1"/>
</dbReference>
<keyword evidence="3" id="KW-0732">Signal</keyword>
<evidence type="ECO:0000256" key="2">
    <source>
        <dbReference type="SAM" id="MobiDB-lite"/>
    </source>
</evidence>
<dbReference type="SUPFAM" id="SSF63411">
    <property type="entry name" value="LuxS/MPP-like metallohydrolase"/>
    <property type="match status" value="3"/>
</dbReference>
<sequence>MNILQEVRLALALFVVYLGLACCFLDEQGSGYNDSYIGISEFVSNDTLSYIASYSPFILDGFKDINLYSQMRSIYYDINDFEEVSDKDFIRMADEKGEYKFITLENKMKAFLVSKPILYKSSIAITIRYGALNEPFSMKGLSVLLKNLIISKVKFKINRRANPLYFKNLENTIDGRVSDHATEINIEVFNEDFVDTLHTISEVLTGPLDVDFHTLSSLRKATREEIKAKCVSMESLKSVIAGSYFCRKSGYKYLDAFADSSANVKGEFKRGYRITANSKKADELSDKYSDLDRILNDHFNKYYCGNLMALAVVSNEDMHYLQTLVKAFFGRIRSSNVSVRELERAYNFTENPYLKHVGSVITIQQSSVNLELKLIFPIPYQKNLWRYKLTEYISFYLDDESEEGLVGVLRSRGWISSISSGCETNDSGYSNFIVLITLQKEGVRHILQILEALLSTIKLISKQGFSEETLSHIREESSFELKSLYLDLDTNNAGFILRSFLGTGCFPKDVLVAPFVMDQVEGRYIQKLLTFIRADNMVISHPVKSLVNGASFYLRLSDSFSSSYLFAFERTIFKFFHSTSNFFLKLFGVTSERVAYKFSKKLYYSQEKVPQYLQNRLSFISASLAQEQLKIQLFDPSLESYNQMYVNAQSKPIRSPISLDRALSDRLFSCNIEFGRPGTDETYSNYSQDVETEHETGTETEPEKKKMLMDFNRKFYDSLMGSDDDLMGFGHGNFSQEFFDADLSGEFGGEYATYMQGLRRDSLDFDGTRGIERGYLQSGLESIFYMPLQNQLPALSIVFDITIPLELNNSTDLLLLNMNKHKLILLSFLFKHSISQFMANSNSDGMIKVENYTDFMNINVLPGIRISWDGNTKHFDDFFLMLIYNLVHYRIILTESYFERSMAELRKLLERLNNASNEEYSLMQLLQIMHLESVKSWALENDAKHLSLDDLRLFGKILLRYGQVHGVAIGNCTPIQIYTRIDRLIRLIRPSSRMFNSVDHASSGKVSMVFGTQRDGWTSDRDLTDEMIRRNYLGPISRGAEGKGNAFGSKFINMDLLPSTFRRNYFFKQRVSSSDPFNAVLLYVYLGGANEETRVLLDLLELVDFQKALNSFIANKKSLRYSSIQIGSLFITPDIASFQIRVTFLSNKVASMVKIILEFFDIYFLNPEKVFSEKDFLSLKNMLLSSFQKHSLNPAKLAQTHYERIIRANLAPDWQIREIETLNDLCFRRFLGLWDSFRTAPTILIAIQSNRNQNEHHTQLSEFVPDGYTKLKSTYQFKDSFS</sequence>
<feature type="region of interest" description="Disordered" evidence="2">
    <location>
        <begin position="679"/>
        <end position="702"/>
    </location>
</feature>
<feature type="domain" description="Peptidase M16 C-terminal" evidence="4">
    <location>
        <begin position="295"/>
        <end position="475"/>
    </location>
</feature>
<dbReference type="EMBL" id="JAPCXB010000120">
    <property type="protein sequence ID" value="KAJ1607541.1"/>
    <property type="molecule type" value="Genomic_DNA"/>
</dbReference>
<dbReference type="Proteomes" id="UP001071777">
    <property type="component" value="Unassembled WGS sequence"/>
</dbReference>
<gene>
    <name evidence="5" type="ORF">OJ252_2819</name>
</gene>
<dbReference type="InterPro" id="IPR007863">
    <property type="entry name" value="Peptidase_M16_C"/>
</dbReference>
<feature type="chain" id="PRO_5046025494" evidence="3">
    <location>
        <begin position="22"/>
        <end position="1282"/>
    </location>
</feature>
<comment type="caution">
    <text evidence="5">The sequence shown here is derived from an EMBL/GenBank/DDBJ whole genome shotgun (WGS) entry which is preliminary data.</text>
</comment>
<evidence type="ECO:0000256" key="3">
    <source>
        <dbReference type="SAM" id="SignalP"/>
    </source>
</evidence>
<evidence type="ECO:0000256" key="1">
    <source>
        <dbReference type="ARBA" id="ARBA00022723"/>
    </source>
</evidence>
<proteinExistence type="predicted"/>
<dbReference type="InterPro" id="IPR050626">
    <property type="entry name" value="Peptidase_M16"/>
</dbReference>
<feature type="signal peptide" evidence="3">
    <location>
        <begin position="1"/>
        <end position="21"/>
    </location>
</feature>
<reference evidence="5" key="1">
    <citation type="submission" date="2022-10" db="EMBL/GenBank/DDBJ databases">
        <title>Adaptive evolution leads to modifications in subtelomeric GC content in a zoonotic Cryptosporidium species.</title>
        <authorList>
            <person name="Li J."/>
            <person name="Feng Y."/>
            <person name="Xiao L."/>
        </authorList>
    </citation>
    <scope>NUCLEOTIDE SEQUENCE</scope>
    <source>
        <strain evidence="5">25894</strain>
    </source>
</reference>
<protein>
    <submittedName>
        <fullName evidence="5">Signal peptide-containing secreted insulinase-like peptidase</fullName>
    </submittedName>
</protein>
<name>A0ABQ8P445_9CRYT</name>
<dbReference type="Pfam" id="PF05193">
    <property type="entry name" value="Peptidase_M16_C"/>
    <property type="match status" value="1"/>
</dbReference>
<evidence type="ECO:0000313" key="5">
    <source>
        <dbReference type="EMBL" id="KAJ1607541.1"/>
    </source>
</evidence>
<accession>A0ABQ8P445</accession>
<organism evidence="5 6">
    <name type="scientific">Cryptosporidium canis</name>
    <dbReference type="NCBI Taxonomy" id="195482"/>
    <lineage>
        <taxon>Eukaryota</taxon>
        <taxon>Sar</taxon>
        <taxon>Alveolata</taxon>
        <taxon>Apicomplexa</taxon>
        <taxon>Conoidasida</taxon>
        <taxon>Coccidia</taxon>
        <taxon>Eucoccidiorida</taxon>
        <taxon>Eimeriorina</taxon>
        <taxon>Cryptosporidiidae</taxon>
        <taxon>Cryptosporidium</taxon>
    </lineage>
</organism>
<feature type="compositionally biased region" description="Basic and acidic residues" evidence="2">
    <location>
        <begin position="691"/>
        <end position="702"/>
    </location>
</feature>